<keyword evidence="1" id="KW-0812">Transmembrane</keyword>
<dbReference type="EMBL" id="QHCR01000003">
    <property type="protein sequence ID" value="RHX80846.1"/>
    <property type="molecule type" value="Genomic_DNA"/>
</dbReference>
<keyword evidence="1" id="KW-1133">Transmembrane helix</keyword>
<proteinExistence type="predicted"/>
<organism evidence="2 3">
    <name type="scientific">Leptospira yasudae</name>
    <dbReference type="NCBI Taxonomy" id="2202201"/>
    <lineage>
        <taxon>Bacteria</taxon>
        <taxon>Pseudomonadati</taxon>
        <taxon>Spirochaetota</taxon>
        <taxon>Spirochaetia</taxon>
        <taxon>Leptospirales</taxon>
        <taxon>Leptospiraceae</taxon>
        <taxon>Leptospira</taxon>
    </lineage>
</organism>
<gene>
    <name evidence="2" type="ORF">DLM77_08205</name>
</gene>
<keyword evidence="1" id="KW-0472">Membrane</keyword>
<evidence type="ECO:0000313" key="2">
    <source>
        <dbReference type="EMBL" id="RHX80846.1"/>
    </source>
</evidence>
<reference evidence="3" key="1">
    <citation type="submission" date="2018-05" db="EMBL/GenBank/DDBJ databases">
        <title>Leptospira yasudae sp. nov. and Leptospira stimsonii sp. nov., two pathogenic species of the genus Leptospira isolated from environmental sources.</title>
        <authorList>
            <person name="Casanovas-Massana A."/>
            <person name="Hamond C."/>
            <person name="Santos L.A."/>
            <person name="Hacker K.P."/>
            <person name="Balassiano I."/>
            <person name="Medeiros M.A."/>
            <person name="Reis M.G."/>
            <person name="Ko A.I."/>
            <person name="Wunder E.A."/>
        </authorList>
    </citation>
    <scope>NUCLEOTIDE SEQUENCE [LARGE SCALE GENOMIC DNA]</scope>
    <source>
        <strain evidence="3">B21</strain>
    </source>
</reference>
<evidence type="ECO:0000313" key="3">
    <source>
        <dbReference type="Proteomes" id="UP000285569"/>
    </source>
</evidence>
<comment type="caution">
    <text evidence="2">The sequence shown here is derived from an EMBL/GenBank/DDBJ whole genome shotgun (WGS) entry which is preliminary data.</text>
</comment>
<evidence type="ECO:0000256" key="1">
    <source>
        <dbReference type="SAM" id="Phobius"/>
    </source>
</evidence>
<protein>
    <submittedName>
        <fullName evidence="2">Uncharacterized protein</fullName>
    </submittedName>
</protein>
<name>A0ABX9M5B1_9LEPT</name>
<dbReference type="Proteomes" id="UP000285569">
    <property type="component" value="Unassembled WGS sequence"/>
</dbReference>
<sequence length="71" mass="8072">MRLLVPLSVSSIPLAYLFLDGFLSFLIVFLNSIYQIIKPDIKAEKSGTFSGTGISKTIKYIQIFKYSFLKF</sequence>
<feature type="transmembrane region" description="Helical" evidence="1">
    <location>
        <begin position="12"/>
        <end position="34"/>
    </location>
</feature>
<keyword evidence="3" id="KW-1185">Reference proteome</keyword>
<accession>A0ABX9M5B1</accession>
<reference evidence="2 3" key="2">
    <citation type="journal article" date="2020" name="Int. J. Syst. Evol. Microbiol.">
        <title>Leptospira yasudae sp. nov. and Leptospira stimsonii sp. nov., two new species of the pathogenic group isolated from environmental sources.</title>
        <authorList>
            <person name="Casanovas-Massana A."/>
            <person name="Hamond C."/>
            <person name="Santos L.A."/>
            <person name="de Oliveira D."/>
            <person name="Hacker K.P."/>
            <person name="Balassiano I."/>
            <person name="Costa F."/>
            <person name="Medeiros M.A."/>
            <person name="Reis M.G."/>
            <person name="Ko A.I."/>
            <person name="Wunder E.A."/>
        </authorList>
    </citation>
    <scope>NUCLEOTIDE SEQUENCE [LARGE SCALE GENOMIC DNA]</scope>
    <source>
        <strain evidence="2 3">B21</strain>
    </source>
</reference>